<dbReference type="RefSeq" id="WP_102610434.1">
    <property type="nucleotide sequence ID" value="NZ_CADIKD010000007.1"/>
</dbReference>
<evidence type="ECO:0000256" key="3">
    <source>
        <dbReference type="ARBA" id="ARBA00023125"/>
    </source>
</evidence>
<dbReference type="SUPFAM" id="SSF53850">
    <property type="entry name" value="Periplasmic binding protein-like II"/>
    <property type="match status" value="1"/>
</dbReference>
<comment type="caution">
    <text evidence="6">The sequence shown here is derived from an EMBL/GenBank/DDBJ whole genome shotgun (WGS) entry which is preliminary data.</text>
</comment>
<dbReference type="Pfam" id="PF00126">
    <property type="entry name" value="HTH_1"/>
    <property type="match status" value="1"/>
</dbReference>
<keyword evidence="3" id="KW-0238">DNA-binding</keyword>
<organism evidence="6 7">
    <name type="scientific">Trinickia soli</name>
    <dbReference type="NCBI Taxonomy" id="380675"/>
    <lineage>
        <taxon>Bacteria</taxon>
        <taxon>Pseudomonadati</taxon>
        <taxon>Pseudomonadota</taxon>
        <taxon>Betaproteobacteria</taxon>
        <taxon>Burkholderiales</taxon>
        <taxon>Burkholderiaceae</taxon>
        <taxon>Trinickia</taxon>
    </lineage>
</organism>
<dbReference type="EMBL" id="PNYB01000010">
    <property type="protein sequence ID" value="PMS24383.1"/>
    <property type="molecule type" value="Genomic_DNA"/>
</dbReference>
<name>A0A2N7W4R2_9BURK</name>
<reference evidence="6 7" key="1">
    <citation type="submission" date="2018-01" db="EMBL/GenBank/DDBJ databases">
        <title>Whole genome analyses suggest that Burkholderia sensu lato contains two further novel genera in the rhizoxinica-symbiotica group Mycetohabitans gen. nov., and Trinickia gen. nov.: implications for the evolution of diazotrophy and nodulation in the Burkholderiaceae.</title>
        <authorList>
            <person name="Estrada-de los Santos P."/>
            <person name="Palmer M."/>
            <person name="Chavez-Ramirez B."/>
            <person name="Beukes C."/>
            <person name="Steenkamp E.T."/>
            <person name="Hirsch A.M."/>
            <person name="Manyaka P."/>
            <person name="Maluk M."/>
            <person name="Lafos M."/>
            <person name="Crook M."/>
            <person name="Gross E."/>
            <person name="Simon M.F."/>
            <person name="Bueno dos Reis Junior F."/>
            <person name="Poole P.S."/>
            <person name="Venter S.N."/>
            <person name="James E.K."/>
        </authorList>
    </citation>
    <scope>NUCLEOTIDE SEQUENCE [LARGE SCALE GENOMIC DNA]</scope>
    <source>
        <strain evidence="6 7">GP25-8</strain>
    </source>
</reference>
<gene>
    <name evidence="6" type="ORF">C0Z19_14030</name>
</gene>
<dbReference type="CDD" id="cd05466">
    <property type="entry name" value="PBP2_LTTR_substrate"/>
    <property type="match status" value="1"/>
</dbReference>
<keyword evidence="7" id="KW-1185">Reference proteome</keyword>
<dbReference type="InterPro" id="IPR005119">
    <property type="entry name" value="LysR_subst-bd"/>
</dbReference>
<dbReference type="GO" id="GO:0003700">
    <property type="term" value="F:DNA-binding transcription factor activity"/>
    <property type="evidence" value="ECO:0007669"/>
    <property type="project" value="InterPro"/>
</dbReference>
<dbReference type="Pfam" id="PF03466">
    <property type="entry name" value="LysR_substrate"/>
    <property type="match status" value="1"/>
</dbReference>
<dbReference type="AlphaFoldDB" id="A0A2N7W4R2"/>
<dbReference type="GO" id="GO:0000976">
    <property type="term" value="F:transcription cis-regulatory region binding"/>
    <property type="evidence" value="ECO:0007669"/>
    <property type="project" value="TreeGrafter"/>
</dbReference>
<dbReference type="PANTHER" id="PTHR30126:SF77">
    <property type="entry name" value="TRANSCRIPTIONAL REGULATORY PROTEIN"/>
    <property type="match status" value="1"/>
</dbReference>
<evidence type="ECO:0000259" key="5">
    <source>
        <dbReference type="PROSITE" id="PS50931"/>
    </source>
</evidence>
<accession>A0A2N7W4R2</accession>
<protein>
    <submittedName>
        <fullName evidence="6">LysR family transcriptional regulator</fullName>
    </submittedName>
</protein>
<dbReference type="SUPFAM" id="SSF46785">
    <property type="entry name" value="Winged helix' DNA-binding domain"/>
    <property type="match status" value="1"/>
</dbReference>
<proteinExistence type="inferred from homology"/>
<dbReference type="Gene3D" id="1.10.10.10">
    <property type="entry name" value="Winged helix-like DNA-binding domain superfamily/Winged helix DNA-binding domain"/>
    <property type="match status" value="1"/>
</dbReference>
<evidence type="ECO:0000313" key="7">
    <source>
        <dbReference type="Proteomes" id="UP000235347"/>
    </source>
</evidence>
<dbReference type="PROSITE" id="PS50931">
    <property type="entry name" value="HTH_LYSR"/>
    <property type="match status" value="1"/>
</dbReference>
<dbReference type="Proteomes" id="UP000235347">
    <property type="component" value="Unassembled WGS sequence"/>
</dbReference>
<evidence type="ECO:0000256" key="1">
    <source>
        <dbReference type="ARBA" id="ARBA00009437"/>
    </source>
</evidence>
<dbReference type="FunFam" id="1.10.10.10:FF:000001">
    <property type="entry name" value="LysR family transcriptional regulator"/>
    <property type="match status" value="1"/>
</dbReference>
<keyword evidence="2" id="KW-0805">Transcription regulation</keyword>
<dbReference type="InterPro" id="IPR036388">
    <property type="entry name" value="WH-like_DNA-bd_sf"/>
</dbReference>
<dbReference type="InterPro" id="IPR000847">
    <property type="entry name" value="LysR_HTH_N"/>
</dbReference>
<feature type="domain" description="HTH lysR-type" evidence="5">
    <location>
        <begin position="1"/>
        <end position="60"/>
    </location>
</feature>
<evidence type="ECO:0000256" key="4">
    <source>
        <dbReference type="ARBA" id="ARBA00023163"/>
    </source>
</evidence>
<dbReference type="InterPro" id="IPR036390">
    <property type="entry name" value="WH_DNA-bd_sf"/>
</dbReference>
<sequence>MRASLRQIETFYWVARLGGFHAAAKRLHLTQPTISARIHELEEVLGGKLFERGAYRTELTALGGRLLAQAEKILRLADDFGNTARATNPFRGLLRLGTNESTAMSGLIDMLTQLKARYPSLRVELTIDIGSALSRKLNGKELDVAILMEPVSAPGIVDIAIGRAPLCWVAAARFAPPRATLTPADLLDLPVVLTPPPSALFGATVEWFRAGGVSLDNYSTCNSISLITQLVAAGHAISALPRSVVHADVERGLLQYLVTRPALAPRTYYIAYPRDEENEDSALLVQMARAVLAQYHLFEPLTD</sequence>
<keyword evidence="4" id="KW-0804">Transcription</keyword>
<dbReference type="PRINTS" id="PR00039">
    <property type="entry name" value="HTHLYSR"/>
</dbReference>
<evidence type="ECO:0000256" key="2">
    <source>
        <dbReference type="ARBA" id="ARBA00023015"/>
    </source>
</evidence>
<dbReference type="Gene3D" id="3.40.190.290">
    <property type="match status" value="1"/>
</dbReference>
<evidence type="ECO:0000313" key="6">
    <source>
        <dbReference type="EMBL" id="PMS24383.1"/>
    </source>
</evidence>
<dbReference type="PANTHER" id="PTHR30126">
    <property type="entry name" value="HTH-TYPE TRANSCRIPTIONAL REGULATOR"/>
    <property type="match status" value="1"/>
</dbReference>
<comment type="similarity">
    <text evidence="1">Belongs to the LysR transcriptional regulatory family.</text>
</comment>